<dbReference type="EMBL" id="KI392687">
    <property type="protein sequence ID" value="ERN11491.1"/>
    <property type="molecule type" value="Genomic_DNA"/>
</dbReference>
<name>W1PUV5_AMBTC</name>
<evidence type="ECO:0000313" key="1">
    <source>
        <dbReference type="EMBL" id="ERN11491.1"/>
    </source>
</evidence>
<dbReference type="Gramene" id="ERN11491">
    <property type="protein sequence ID" value="ERN11491"/>
    <property type="gene ID" value="AMTR_s00022p00103130"/>
</dbReference>
<protein>
    <recommendedName>
        <fullName evidence="3">Wall-associated receptor kinase galacturonan-binding domain-containing protein</fullName>
    </recommendedName>
</protein>
<proteinExistence type="predicted"/>
<keyword evidence="2" id="KW-1185">Reference proteome</keyword>
<dbReference type="HOGENOM" id="CLU_2041180_0_0_1"/>
<accession>W1PUV5</accession>
<sequence length="121" mass="13224">MRDQEGCFMEGFEITCNQSSAPPKPFLGITNIELLSVTYKDIKVNSMPFIARYCSDTDHIDSTYEFYGSSCSSTCANESSIDSGSCKGSGCCEVEVPNNMTQANVSARSLMNFNETTSFSN</sequence>
<organism evidence="1 2">
    <name type="scientific">Amborella trichopoda</name>
    <dbReference type="NCBI Taxonomy" id="13333"/>
    <lineage>
        <taxon>Eukaryota</taxon>
        <taxon>Viridiplantae</taxon>
        <taxon>Streptophyta</taxon>
        <taxon>Embryophyta</taxon>
        <taxon>Tracheophyta</taxon>
        <taxon>Spermatophyta</taxon>
        <taxon>Magnoliopsida</taxon>
        <taxon>Amborellales</taxon>
        <taxon>Amborellaceae</taxon>
        <taxon>Amborella</taxon>
    </lineage>
</organism>
<gene>
    <name evidence="1" type="ORF">AMTR_s00022p00103130</name>
</gene>
<dbReference type="PANTHER" id="PTHR33491">
    <property type="entry name" value="OSJNBA0016N04.9 PROTEIN"/>
    <property type="match status" value="1"/>
</dbReference>
<evidence type="ECO:0000313" key="2">
    <source>
        <dbReference type="Proteomes" id="UP000017836"/>
    </source>
</evidence>
<dbReference type="AlphaFoldDB" id="W1PUV5"/>
<reference evidence="2" key="1">
    <citation type="journal article" date="2013" name="Science">
        <title>The Amborella genome and the evolution of flowering plants.</title>
        <authorList>
            <consortium name="Amborella Genome Project"/>
        </authorList>
    </citation>
    <scope>NUCLEOTIDE SEQUENCE [LARGE SCALE GENOMIC DNA]</scope>
</reference>
<evidence type="ECO:0008006" key="3">
    <source>
        <dbReference type="Google" id="ProtNLM"/>
    </source>
</evidence>
<dbReference type="Proteomes" id="UP000017836">
    <property type="component" value="Unassembled WGS sequence"/>
</dbReference>